<dbReference type="GO" id="GO:0005886">
    <property type="term" value="C:plasma membrane"/>
    <property type="evidence" value="ECO:0007669"/>
    <property type="project" value="UniProtKB-SubCell"/>
</dbReference>
<accession>A0A238JR62</accession>
<keyword evidence="5 7" id="KW-1133">Transmembrane helix</keyword>
<keyword evidence="4 7" id="KW-0812">Transmembrane</keyword>
<dbReference type="PANTHER" id="PTHR33452">
    <property type="entry name" value="OXIDOREDUCTASE CATD-RELATED"/>
    <property type="match status" value="1"/>
</dbReference>
<evidence type="ECO:0000256" key="1">
    <source>
        <dbReference type="ARBA" id="ARBA00004651"/>
    </source>
</evidence>
<comment type="subcellular location">
    <subcellularLocation>
        <location evidence="1">Cell membrane</location>
        <topology evidence="1">Multi-pass membrane protein</topology>
    </subcellularLocation>
</comment>
<dbReference type="OrthoDB" id="121744at2"/>
<keyword evidence="9" id="KW-1185">Reference proteome</keyword>
<reference evidence="9" key="1">
    <citation type="submission" date="2017-05" db="EMBL/GenBank/DDBJ databases">
        <authorList>
            <person name="Rodrigo-Torres L."/>
            <person name="Arahal R. D."/>
            <person name="Lucena T."/>
        </authorList>
    </citation>
    <scope>NUCLEOTIDE SEQUENCE [LARGE SCALE GENOMIC DNA]</scope>
    <source>
        <strain evidence="9">CECT 8621</strain>
    </source>
</reference>
<evidence type="ECO:0000313" key="9">
    <source>
        <dbReference type="Proteomes" id="UP000202922"/>
    </source>
</evidence>
<dbReference type="PANTHER" id="PTHR33452:SF1">
    <property type="entry name" value="INNER MEMBRANE PROTEIN YPHA-RELATED"/>
    <property type="match status" value="1"/>
</dbReference>
<feature type="transmembrane region" description="Helical" evidence="7">
    <location>
        <begin position="97"/>
        <end position="120"/>
    </location>
</feature>
<feature type="transmembrane region" description="Helical" evidence="7">
    <location>
        <begin position="22"/>
        <end position="41"/>
    </location>
</feature>
<evidence type="ECO:0000256" key="7">
    <source>
        <dbReference type="SAM" id="Phobius"/>
    </source>
</evidence>
<dbReference type="InterPro" id="IPR051907">
    <property type="entry name" value="DoxX-like_oxidoreductase"/>
</dbReference>
<organism evidence="8 9">
    <name type="scientific">Actibacterium lipolyticum</name>
    <dbReference type="NCBI Taxonomy" id="1524263"/>
    <lineage>
        <taxon>Bacteria</taxon>
        <taxon>Pseudomonadati</taxon>
        <taxon>Pseudomonadota</taxon>
        <taxon>Alphaproteobacteria</taxon>
        <taxon>Rhodobacterales</taxon>
        <taxon>Roseobacteraceae</taxon>
        <taxon>Actibacterium</taxon>
    </lineage>
</organism>
<evidence type="ECO:0000313" key="8">
    <source>
        <dbReference type="EMBL" id="SMX32953.1"/>
    </source>
</evidence>
<dbReference type="Pfam" id="PF07681">
    <property type="entry name" value="DoxX"/>
    <property type="match status" value="1"/>
</dbReference>
<evidence type="ECO:0000256" key="2">
    <source>
        <dbReference type="ARBA" id="ARBA00006679"/>
    </source>
</evidence>
<proteinExistence type="inferred from homology"/>
<evidence type="ECO:0000256" key="4">
    <source>
        <dbReference type="ARBA" id="ARBA00022692"/>
    </source>
</evidence>
<dbReference type="InterPro" id="IPR032808">
    <property type="entry name" value="DoxX"/>
</dbReference>
<dbReference type="EMBL" id="FXYE01000001">
    <property type="protein sequence ID" value="SMX32953.1"/>
    <property type="molecule type" value="Genomic_DNA"/>
</dbReference>
<evidence type="ECO:0000256" key="3">
    <source>
        <dbReference type="ARBA" id="ARBA00022475"/>
    </source>
</evidence>
<sequence>MNALINTHNAVFDWIEHKTADWLLPTLARFAFAATLLFYFWNSGMTKLGDGISGIFTPSLGAYGQIFPKALEAVGYDISKLGLFHRLVVMAGTYAEFVLPLLLVVGFATRLAALGMIGFITVQTLTDLFGHGAIAHAETVGAWFDRFPDSLILDQRLFWLTVLVTLVLRGGGPLSLDRLLSKA</sequence>
<dbReference type="Proteomes" id="UP000202922">
    <property type="component" value="Unassembled WGS sequence"/>
</dbReference>
<evidence type="ECO:0000256" key="6">
    <source>
        <dbReference type="ARBA" id="ARBA00023136"/>
    </source>
</evidence>
<gene>
    <name evidence="8" type="ORF">COL8621_00926</name>
</gene>
<dbReference type="RefSeq" id="WP_093966108.1">
    <property type="nucleotide sequence ID" value="NZ_FXYE01000001.1"/>
</dbReference>
<protein>
    <submittedName>
        <fullName evidence="8">DoxX</fullName>
    </submittedName>
</protein>
<dbReference type="AlphaFoldDB" id="A0A238JR62"/>
<evidence type="ECO:0000256" key="5">
    <source>
        <dbReference type="ARBA" id="ARBA00022989"/>
    </source>
</evidence>
<comment type="similarity">
    <text evidence="2">Belongs to the DoxX family.</text>
</comment>
<keyword evidence="6 7" id="KW-0472">Membrane</keyword>
<feature type="transmembrane region" description="Helical" evidence="7">
    <location>
        <begin position="157"/>
        <end position="176"/>
    </location>
</feature>
<keyword evidence="3" id="KW-1003">Cell membrane</keyword>
<name>A0A238JR62_9RHOB</name>